<dbReference type="PATRIC" id="fig|1107882.3.peg.6281"/>
<gene>
    <name evidence="1" type="ORF">MAXJ12_32494</name>
</gene>
<keyword evidence="2" id="KW-1185">Reference proteome</keyword>
<dbReference type="Proteomes" id="UP000003250">
    <property type="component" value="Unassembled WGS sequence"/>
</dbReference>
<reference evidence="1 2" key="1">
    <citation type="journal article" date="2012" name="J. Bacteriol.">
        <title>Draft Genome Sequence of Mesorhizobium alhagi CCNWXJ12-2T, a Novel Salt-Resistant Species Isolated from the Desert of Northwestern China.</title>
        <authorList>
            <person name="Zhou M."/>
            <person name="Chen W."/>
            <person name="Chen H."/>
            <person name="Wei G."/>
        </authorList>
    </citation>
    <scope>NUCLEOTIDE SEQUENCE [LARGE SCALE GENOMIC DNA]</scope>
    <source>
        <strain evidence="1 2">CCNWXJ12-2</strain>
    </source>
</reference>
<name>H0I203_9HYPH</name>
<sequence length="148" mass="16309">MAVQVGAVPHSAQRQELIMSRLNRRTLIVNSASAVVGTTVVGMTIAKEPQARNQIPSRELRALIKAHEGTYVAFGRAIHETGSNSRDCTQASRTEEQALVALCSYPAVSEADRRVKAKYLLKVEARGELDLKEHMQAVLRSTIWSPRT</sequence>
<evidence type="ECO:0000313" key="2">
    <source>
        <dbReference type="Proteomes" id="UP000003250"/>
    </source>
</evidence>
<dbReference type="EMBL" id="AHAM01000293">
    <property type="protein sequence ID" value="EHK52992.1"/>
    <property type="molecule type" value="Genomic_DNA"/>
</dbReference>
<proteinExistence type="predicted"/>
<organism evidence="1 2">
    <name type="scientific">Mesorhizobium alhagi CCNWXJ12-2</name>
    <dbReference type="NCBI Taxonomy" id="1107882"/>
    <lineage>
        <taxon>Bacteria</taxon>
        <taxon>Pseudomonadati</taxon>
        <taxon>Pseudomonadota</taxon>
        <taxon>Alphaproteobacteria</taxon>
        <taxon>Hyphomicrobiales</taxon>
        <taxon>Phyllobacteriaceae</taxon>
        <taxon>Allomesorhizobium</taxon>
    </lineage>
</organism>
<dbReference type="AlphaFoldDB" id="H0I203"/>
<protein>
    <submittedName>
        <fullName evidence="1">Uncharacterized protein</fullName>
    </submittedName>
</protein>
<evidence type="ECO:0000313" key="1">
    <source>
        <dbReference type="EMBL" id="EHK52992.1"/>
    </source>
</evidence>
<accession>H0I203</accession>